<reference evidence="1 2" key="1">
    <citation type="submission" date="2020-12" db="EMBL/GenBank/DDBJ databases">
        <title>Microbacterium sp. HY060.</title>
        <authorList>
            <person name="Zhou J."/>
        </authorList>
    </citation>
    <scope>NUCLEOTIDE SEQUENCE [LARGE SCALE GENOMIC DNA]</scope>
    <source>
        <strain evidence="1 2">HY60</strain>
    </source>
</reference>
<evidence type="ECO:0008006" key="3">
    <source>
        <dbReference type="Google" id="ProtNLM"/>
    </source>
</evidence>
<dbReference type="Proteomes" id="UP000662814">
    <property type="component" value="Chromosome"/>
</dbReference>
<protein>
    <recommendedName>
        <fullName evidence="3">Transcriptional regulator, AbiEi antitoxin, Type IV TA system</fullName>
    </recommendedName>
</protein>
<evidence type="ECO:0000313" key="1">
    <source>
        <dbReference type="EMBL" id="QPZ38435.1"/>
    </source>
</evidence>
<dbReference type="RefSeq" id="WP_166986488.1">
    <property type="nucleotide sequence ID" value="NZ_CP061169.1"/>
</dbReference>
<proteinExistence type="predicted"/>
<accession>A0ABX6YIA0</accession>
<keyword evidence="2" id="KW-1185">Reference proteome</keyword>
<organism evidence="1 2">
    <name type="scientific">Paramicrobacterium chengjingii</name>
    <dbReference type="NCBI Taxonomy" id="2769067"/>
    <lineage>
        <taxon>Bacteria</taxon>
        <taxon>Bacillati</taxon>
        <taxon>Actinomycetota</taxon>
        <taxon>Actinomycetes</taxon>
        <taxon>Micrococcales</taxon>
        <taxon>Microbacteriaceae</taxon>
        <taxon>Paramicrobacterium</taxon>
    </lineage>
</organism>
<gene>
    <name evidence="1" type="ORF">HCR76_16895</name>
</gene>
<dbReference type="EMBL" id="CP061169">
    <property type="protein sequence ID" value="QPZ38435.1"/>
    <property type="molecule type" value="Genomic_DNA"/>
</dbReference>
<evidence type="ECO:0000313" key="2">
    <source>
        <dbReference type="Proteomes" id="UP000662814"/>
    </source>
</evidence>
<sequence length="334" mass="38102">MNDTLQKLRVPRQALLFTTRGNGIDNASRAVRRQYERGALRRLGRGAYIDPAVWSTLDDRSKHVAYMQAAQARHRTQLVFCCDSAAALLNYPAYGYFGSVVHAASPTPRRSVPLVRWHQVRLSDDDIVECDGFLITSPMRTLLDIARTTRFGRAVGMVDAGVRTRRHSDDRNHAPRVDLEHLRERNLQFARAHGFARAENVLHFARDGADSLGESISRVQEYQLGFPEPELQVAVRDDEGLIGEADQAWPEFRLLGEFDGLTKYTRDAYTKGRSIEDIVFSEKVREDRMRATSQGMARWLWADAHVGQRLSEILVRAGLPRDPRPRSDWRISRH</sequence>
<name>A0ABX6YIA0_9MICO</name>